<dbReference type="InterPro" id="IPR037396">
    <property type="entry name" value="FMN_HAD"/>
</dbReference>
<dbReference type="InterPro" id="IPR008259">
    <property type="entry name" value="FMN_hydac_DH_AS"/>
</dbReference>
<protein>
    <submittedName>
        <fullName evidence="9">Cytochrome b2</fullName>
    </submittedName>
</protein>
<evidence type="ECO:0000313" key="10">
    <source>
        <dbReference type="Proteomes" id="UP001408356"/>
    </source>
</evidence>
<evidence type="ECO:0000256" key="4">
    <source>
        <dbReference type="ARBA" id="ARBA00023002"/>
    </source>
</evidence>
<dbReference type="Gene3D" id="3.10.120.10">
    <property type="entry name" value="Cytochrome b5-like heme/steroid binding domain"/>
    <property type="match status" value="1"/>
</dbReference>
<dbReference type="InterPro" id="IPR001199">
    <property type="entry name" value="Cyt_B5-like_heme/steroid-bd"/>
</dbReference>
<feature type="domain" description="FMN hydroxy acid dehydrogenase" evidence="8">
    <location>
        <begin position="146"/>
        <end position="505"/>
    </location>
</feature>
<organism evidence="9 10">
    <name type="scientific">Seiridium unicorne</name>
    <dbReference type="NCBI Taxonomy" id="138068"/>
    <lineage>
        <taxon>Eukaryota</taxon>
        <taxon>Fungi</taxon>
        <taxon>Dikarya</taxon>
        <taxon>Ascomycota</taxon>
        <taxon>Pezizomycotina</taxon>
        <taxon>Sordariomycetes</taxon>
        <taxon>Xylariomycetidae</taxon>
        <taxon>Amphisphaeriales</taxon>
        <taxon>Sporocadaceae</taxon>
        <taxon>Seiridium</taxon>
    </lineage>
</organism>
<evidence type="ECO:0000259" key="8">
    <source>
        <dbReference type="PROSITE" id="PS51349"/>
    </source>
</evidence>
<dbReference type="PANTHER" id="PTHR10578">
    <property type="entry name" value="S -2-HYDROXY-ACID OXIDASE-RELATED"/>
    <property type="match status" value="1"/>
</dbReference>
<dbReference type="PANTHER" id="PTHR10578:SF104">
    <property type="entry name" value="CYTOCHROME B2, MITOCHONDRIAL-RELATED"/>
    <property type="match status" value="1"/>
</dbReference>
<dbReference type="Pfam" id="PF00173">
    <property type="entry name" value="Cyt-b5"/>
    <property type="match status" value="1"/>
</dbReference>
<dbReference type="Proteomes" id="UP001408356">
    <property type="component" value="Unassembled WGS sequence"/>
</dbReference>
<reference evidence="9 10" key="1">
    <citation type="journal article" date="2024" name="J. Plant Pathol.">
        <title>Sequence and assembly of the genome of Seiridium unicorne, isolate CBS 538.82, causal agent of cypress canker disease.</title>
        <authorList>
            <person name="Scali E."/>
            <person name="Rocca G.D."/>
            <person name="Danti R."/>
            <person name="Garbelotto M."/>
            <person name="Barberini S."/>
            <person name="Baroncelli R."/>
            <person name="Emiliani G."/>
        </authorList>
    </citation>
    <scope>NUCLEOTIDE SEQUENCE [LARGE SCALE GENOMIC DNA]</scope>
    <source>
        <strain evidence="9 10">BM-138-508</strain>
    </source>
</reference>
<feature type="region of interest" description="Disordered" evidence="6">
    <location>
        <begin position="327"/>
        <end position="349"/>
    </location>
</feature>
<dbReference type="PROSITE" id="PS00191">
    <property type="entry name" value="CYTOCHROME_B5_1"/>
    <property type="match status" value="1"/>
</dbReference>
<feature type="compositionally biased region" description="Basic and acidic residues" evidence="6">
    <location>
        <begin position="337"/>
        <end position="346"/>
    </location>
</feature>
<evidence type="ECO:0000256" key="2">
    <source>
        <dbReference type="ARBA" id="ARBA00022617"/>
    </source>
</evidence>
<dbReference type="Gene3D" id="3.20.20.70">
    <property type="entry name" value="Aldolase class I"/>
    <property type="match status" value="1"/>
</dbReference>
<dbReference type="InterPro" id="IPR036400">
    <property type="entry name" value="Cyt_B5-like_heme/steroid_sf"/>
</dbReference>
<dbReference type="SMART" id="SM01117">
    <property type="entry name" value="Cyt-b5"/>
    <property type="match status" value="1"/>
</dbReference>
<dbReference type="PROSITE" id="PS00557">
    <property type="entry name" value="FMN_HYDROXY_ACID_DH_1"/>
    <property type="match status" value="1"/>
</dbReference>
<comment type="caution">
    <text evidence="9">The sequence shown here is derived from an EMBL/GenBank/DDBJ whole genome shotgun (WGS) entry which is preliminary data.</text>
</comment>
<dbReference type="Pfam" id="PF01070">
    <property type="entry name" value="FMN_dh"/>
    <property type="match status" value="1"/>
</dbReference>
<keyword evidence="4" id="KW-0560">Oxidoreductase</keyword>
<feature type="domain" description="Cytochrome b5 heme-binding" evidence="7">
    <location>
        <begin position="37"/>
        <end position="114"/>
    </location>
</feature>
<dbReference type="SUPFAM" id="SSF55856">
    <property type="entry name" value="Cytochrome b5-like heme/steroid binding domain"/>
    <property type="match status" value="1"/>
</dbReference>
<name>A0ABR2UFT1_9PEZI</name>
<comment type="cofactor">
    <cofactor evidence="1">
        <name>FMN</name>
        <dbReference type="ChEBI" id="CHEBI:58210"/>
    </cofactor>
</comment>
<evidence type="ECO:0000256" key="5">
    <source>
        <dbReference type="ARBA" id="ARBA00023004"/>
    </source>
</evidence>
<gene>
    <name evidence="9" type="ORF">SUNI508_02667</name>
</gene>
<dbReference type="InterPro" id="IPR013785">
    <property type="entry name" value="Aldolase_TIM"/>
</dbReference>
<keyword evidence="2" id="KW-0349">Heme</keyword>
<evidence type="ECO:0000313" key="9">
    <source>
        <dbReference type="EMBL" id="KAK9413468.1"/>
    </source>
</evidence>
<dbReference type="PROSITE" id="PS50255">
    <property type="entry name" value="CYTOCHROME_B5_2"/>
    <property type="match status" value="1"/>
</dbReference>
<proteinExistence type="predicted"/>
<evidence type="ECO:0000259" key="7">
    <source>
        <dbReference type="PROSITE" id="PS50255"/>
    </source>
</evidence>
<sequence>MQDDNRLVELRAMIGDCTNKKKGAAEPGKLKITTRSIQAWKKSEVEEHASEQSCWIIIDNSVYDVTDFLDSHPGGATVILKYGGGDATAAFTPIHPTDTLQKFLKPQQKLGYVPGNEPIRKSRDASALQKAVSTESLAVQPAPKKIKLSSVISISDFEEIAAKVLPPRSFAFFKTGAEDEYGLDWNRASWKYVRFRPRGLRPIENVDTSCTILGNKFSVPFFICPAGGGKLANPTGEVLMTKAAGKHGALHWVCNGAGCTQEEMAAARTTDQTLYWQIYVKAELKISEQEIRNAVALGYKGFALTIDAIRAGKRESDVRASLAEEALQQNDDAGEESESHEREPTVRRPPVWSSFDWPSAVKWMRGITDLPIAIKGIQCWEDAALCLHYGVHPWLSNHGGRQLDSAPSAIETLVEMRQHCPEVFDRCEVIVDGGVERGSDIVKALALGAKAVGLGRAFLYALVFGEAGVTKAMKILKHEIETTMALLGVQQLSELNSSYVDTSGLQYGASFPRPRL</sequence>
<keyword evidence="3" id="KW-0479">Metal-binding</keyword>
<evidence type="ECO:0000256" key="6">
    <source>
        <dbReference type="SAM" id="MobiDB-lite"/>
    </source>
</evidence>
<keyword evidence="5" id="KW-0408">Iron</keyword>
<dbReference type="SUPFAM" id="SSF51395">
    <property type="entry name" value="FMN-linked oxidoreductases"/>
    <property type="match status" value="1"/>
</dbReference>
<accession>A0ABR2UFT1</accession>
<dbReference type="InterPro" id="IPR000262">
    <property type="entry name" value="FMN-dep_DH"/>
</dbReference>
<evidence type="ECO:0000256" key="3">
    <source>
        <dbReference type="ARBA" id="ARBA00022723"/>
    </source>
</evidence>
<keyword evidence="10" id="KW-1185">Reference proteome</keyword>
<dbReference type="EMBL" id="JARVKF010000440">
    <property type="protein sequence ID" value="KAK9413468.1"/>
    <property type="molecule type" value="Genomic_DNA"/>
</dbReference>
<dbReference type="PROSITE" id="PS51349">
    <property type="entry name" value="FMN_HYDROXY_ACID_DH_2"/>
    <property type="match status" value="1"/>
</dbReference>
<evidence type="ECO:0000256" key="1">
    <source>
        <dbReference type="ARBA" id="ARBA00001917"/>
    </source>
</evidence>
<dbReference type="InterPro" id="IPR018506">
    <property type="entry name" value="Cyt_B5_heme-BS"/>
</dbReference>